<keyword evidence="5 7" id="KW-0408">Iron</keyword>
<dbReference type="PROSITE" id="PS00086">
    <property type="entry name" value="CYTOCHROME_P450"/>
    <property type="match status" value="1"/>
</dbReference>
<comment type="similarity">
    <text evidence="1 7">Belongs to the cytochrome P450 family.</text>
</comment>
<name>A0A127QQS4_9BURK</name>
<dbReference type="PRINTS" id="PR00385">
    <property type="entry name" value="P450"/>
</dbReference>
<dbReference type="PRINTS" id="PR00359">
    <property type="entry name" value="BP450"/>
</dbReference>
<proteinExistence type="inferred from homology"/>
<dbReference type="InterPro" id="IPR017972">
    <property type="entry name" value="Cyt_P450_CS"/>
</dbReference>
<evidence type="ECO:0000256" key="5">
    <source>
        <dbReference type="ARBA" id="ARBA00023004"/>
    </source>
</evidence>
<dbReference type="InterPro" id="IPR036396">
    <property type="entry name" value="Cyt_P450_sf"/>
</dbReference>
<dbReference type="CDD" id="cd20625">
    <property type="entry name" value="CYP164-like"/>
    <property type="match status" value="1"/>
</dbReference>
<dbReference type="SUPFAM" id="SSF48264">
    <property type="entry name" value="Cytochrome P450"/>
    <property type="match status" value="1"/>
</dbReference>
<dbReference type="GO" id="GO:0016705">
    <property type="term" value="F:oxidoreductase activity, acting on paired donors, with incorporation or reduction of molecular oxygen"/>
    <property type="evidence" value="ECO:0007669"/>
    <property type="project" value="InterPro"/>
</dbReference>
<keyword evidence="9" id="KW-1185">Reference proteome</keyword>
<keyword evidence="3 7" id="KW-0479">Metal-binding</keyword>
<sequence length="425" mass="46793">MINEAFLNDPYPAYHALRAEGPLHWSPEFCGGAWLLTGHADVAAVLRDPRFSVRRAGGWANSSGPGALTELREFKRIFSRSLLFVDAPQHTRLRQVMNAGFKPAALQELAPQIQTIVTRLLDDVLAKAAVGTGQFAEFAQFDFMRDFARPLPALVIAGMLGIAAEDRSEFVAWSDDIAAFIGSPTPTLEIARRAQVSLIAMNEYFRQLLPLRRAALGDDLMSQLIRAEAGGGIITTKELLAQCCTLLFAGHETTRNLLGNGMLALLQHPQQWQALQAEPSLLPSALKELLRFDSPVQYTGRRLKVDVEMHGQIMKKGDLVIPLIGAANRDPAKFSDPDRLDIRRNEGAHLSFGYGPHVCIGATLTYLEAEIAMRSVMQRLPQLGLVGDTQSWGENAVYRSLNRLPLQFARPSPAAHVQTAEVHYA</sequence>
<dbReference type="RefSeq" id="WP_061537491.1">
    <property type="nucleotide sequence ID" value="NZ_CP013235.1"/>
</dbReference>
<dbReference type="GO" id="GO:0005506">
    <property type="term" value="F:iron ion binding"/>
    <property type="evidence" value="ECO:0007669"/>
    <property type="project" value="InterPro"/>
</dbReference>
<dbReference type="EMBL" id="CP013235">
    <property type="protein sequence ID" value="AMP12145.1"/>
    <property type="molecule type" value="Genomic_DNA"/>
</dbReference>
<evidence type="ECO:0000313" key="8">
    <source>
        <dbReference type="EMBL" id="AMP12145.1"/>
    </source>
</evidence>
<dbReference type="GO" id="GO:0004497">
    <property type="term" value="F:monooxygenase activity"/>
    <property type="evidence" value="ECO:0007669"/>
    <property type="project" value="UniProtKB-KW"/>
</dbReference>
<dbReference type="Proteomes" id="UP000071778">
    <property type="component" value="Chromosome"/>
</dbReference>
<dbReference type="FunFam" id="1.10.630.10:FF:000018">
    <property type="entry name" value="Cytochrome P450 monooxygenase"/>
    <property type="match status" value="1"/>
</dbReference>
<accession>A0A127QQS4</accession>
<gene>
    <name evidence="8" type="primary">picK</name>
    <name evidence="8" type="ORF">CAter282_4485</name>
</gene>
<evidence type="ECO:0000256" key="6">
    <source>
        <dbReference type="ARBA" id="ARBA00023033"/>
    </source>
</evidence>
<evidence type="ECO:0000256" key="7">
    <source>
        <dbReference type="RuleBase" id="RU000461"/>
    </source>
</evidence>
<evidence type="ECO:0000313" key="9">
    <source>
        <dbReference type="Proteomes" id="UP000071778"/>
    </source>
</evidence>
<dbReference type="Gene3D" id="1.10.630.10">
    <property type="entry name" value="Cytochrome P450"/>
    <property type="match status" value="1"/>
</dbReference>
<keyword evidence="2 7" id="KW-0349">Heme</keyword>
<evidence type="ECO:0000256" key="2">
    <source>
        <dbReference type="ARBA" id="ARBA00022617"/>
    </source>
</evidence>
<dbReference type="AlphaFoldDB" id="A0A127QQS4"/>
<keyword evidence="4 7" id="KW-0560">Oxidoreductase</keyword>
<reference evidence="8 9" key="1">
    <citation type="submission" date="2015-11" db="EMBL/GenBank/DDBJ databases">
        <title>Exploring the genomic traits of fungus-feeding bacterial genus Collimonas.</title>
        <authorList>
            <person name="Song C."/>
            <person name="Schmidt R."/>
            <person name="de Jager V."/>
            <person name="Krzyzanowska D."/>
            <person name="Jongedijk E."/>
            <person name="Cankar K."/>
            <person name="Beekwilder J."/>
            <person name="van Veen A."/>
            <person name="de Boer W."/>
            <person name="van Veen J.A."/>
            <person name="Garbeva P."/>
        </authorList>
    </citation>
    <scope>NUCLEOTIDE SEQUENCE [LARGE SCALE GENOMIC DNA]</scope>
    <source>
        <strain evidence="8 9">Ter282</strain>
    </source>
</reference>
<dbReference type="PATRIC" id="fig|279058.18.peg.4419"/>
<evidence type="ECO:0000256" key="1">
    <source>
        <dbReference type="ARBA" id="ARBA00010617"/>
    </source>
</evidence>
<evidence type="ECO:0000256" key="3">
    <source>
        <dbReference type="ARBA" id="ARBA00022723"/>
    </source>
</evidence>
<organism evidence="8 9">
    <name type="scientific">Collimonas arenae</name>
    <dbReference type="NCBI Taxonomy" id="279058"/>
    <lineage>
        <taxon>Bacteria</taxon>
        <taxon>Pseudomonadati</taxon>
        <taxon>Pseudomonadota</taxon>
        <taxon>Betaproteobacteria</taxon>
        <taxon>Burkholderiales</taxon>
        <taxon>Oxalobacteraceae</taxon>
        <taxon>Collimonas</taxon>
    </lineage>
</organism>
<dbReference type="PANTHER" id="PTHR46696:SF1">
    <property type="entry name" value="CYTOCHROME P450 YJIB-RELATED"/>
    <property type="match status" value="1"/>
</dbReference>
<dbReference type="GO" id="GO:0020037">
    <property type="term" value="F:heme binding"/>
    <property type="evidence" value="ECO:0007669"/>
    <property type="project" value="InterPro"/>
</dbReference>
<dbReference type="Pfam" id="PF00067">
    <property type="entry name" value="p450"/>
    <property type="match status" value="1"/>
</dbReference>
<dbReference type="InterPro" id="IPR001128">
    <property type="entry name" value="Cyt_P450"/>
</dbReference>
<dbReference type="PANTHER" id="PTHR46696">
    <property type="entry name" value="P450, PUTATIVE (EUROFUNG)-RELATED"/>
    <property type="match status" value="1"/>
</dbReference>
<keyword evidence="6 7" id="KW-0503">Monooxygenase</keyword>
<protein>
    <submittedName>
        <fullName evidence="8">Cytochrome P450 hydroxylase PiKC</fullName>
    </submittedName>
</protein>
<dbReference type="InterPro" id="IPR002397">
    <property type="entry name" value="Cyt_P450_B"/>
</dbReference>
<evidence type="ECO:0000256" key="4">
    <source>
        <dbReference type="ARBA" id="ARBA00023002"/>
    </source>
</evidence>